<dbReference type="InterPro" id="IPR015655">
    <property type="entry name" value="PP2C"/>
</dbReference>
<dbReference type="Pfam" id="PF00481">
    <property type="entry name" value="PP2C"/>
    <property type="match status" value="1"/>
</dbReference>
<organism evidence="2 3">
    <name type="scientific">Candidatus Zambryskibacteria bacterium RIFCSPHIGHO2_02_FULL_43_37</name>
    <dbReference type="NCBI Taxonomy" id="1802749"/>
    <lineage>
        <taxon>Bacteria</taxon>
        <taxon>Candidatus Zambryskiibacteriota</taxon>
    </lineage>
</organism>
<evidence type="ECO:0000313" key="2">
    <source>
        <dbReference type="EMBL" id="OHA96717.1"/>
    </source>
</evidence>
<dbReference type="SMART" id="SM00332">
    <property type="entry name" value="PP2Cc"/>
    <property type="match status" value="1"/>
</dbReference>
<dbReference type="PROSITE" id="PS51746">
    <property type="entry name" value="PPM_2"/>
    <property type="match status" value="1"/>
</dbReference>
<reference evidence="2 3" key="1">
    <citation type="journal article" date="2016" name="Nat. Commun.">
        <title>Thousands of microbial genomes shed light on interconnected biogeochemical processes in an aquifer system.</title>
        <authorList>
            <person name="Anantharaman K."/>
            <person name="Brown C.T."/>
            <person name="Hug L.A."/>
            <person name="Sharon I."/>
            <person name="Castelle C.J."/>
            <person name="Probst A.J."/>
            <person name="Thomas B.C."/>
            <person name="Singh A."/>
            <person name="Wilkins M.J."/>
            <person name="Karaoz U."/>
            <person name="Brodie E.L."/>
            <person name="Williams K.H."/>
            <person name="Hubbard S.S."/>
            <person name="Banfield J.F."/>
        </authorList>
    </citation>
    <scope>NUCLEOTIDE SEQUENCE [LARGE SCALE GENOMIC DNA]</scope>
</reference>
<feature type="domain" description="PPM-type phosphatase" evidence="1">
    <location>
        <begin position="1"/>
        <end position="227"/>
    </location>
</feature>
<proteinExistence type="predicted"/>
<protein>
    <recommendedName>
        <fullName evidence="1">PPM-type phosphatase domain-containing protein</fullName>
    </recommendedName>
</protein>
<dbReference type="Gene3D" id="3.60.40.10">
    <property type="entry name" value="PPM-type phosphatase domain"/>
    <property type="match status" value="1"/>
</dbReference>
<evidence type="ECO:0000313" key="3">
    <source>
        <dbReference type="Proteomes" id="UP000177279"/>
    </source>
</evidence>
<dbReference type="InterPro" id="IPR036457">
    <property type="entry name" value="PPM-type-like_dom_sf"/>
</dbReference>
<comment type="caution">
    <text evidence="2">The sequence shown here is derived from an EMBL/GenBank/DDBJ whole genome shotgun (WGS) entry which is preliminary data.</text>
</comment>
<dbReference type="EMBL" id="MHVS01000004">
    <property type="protein sequence ID" value="OHA96717.1"/>
    <property type="molecule type" value="Genomic_DNA"/>
</dbReference>
<evidence type="ECO:0000259" key="1">
    <source>
        <dbReference type="PROSITE" id="PS51746"/>
    </source>
</evidence>
<dbReference type="CDD" id="cd00143">
    <property type="entry name" value="PP2Cc"/>
    <property type="match status" value="1"/>
</dbReference>
<gene>
    <name evidence="2" type="ORF">A3D49_02645</name>
</gene>
<dbReference type="Proteomes" id="UP000177279">
    <property type="component" value="Unassembled WGS sequence"/>
</dbReference>
<dbReference type="SUPFAM" id="SSF81606">
    <property type="entry name" value="PP2C-like"/>
    <property type="match status" value="1"/>
</dbReference>
<dbReference type="InterPro" id="IPR001932">
    <property type="entry name" value="PPM-type_phosphatase-like_dom"/>
</dbReference>
<accession>A0A1G2THF7</accession>
<dbReference type="PANTHER" id="PTHR47992">
    <property type="entry name" value="PROTEIN PHOSPHATASE"/>
    <property type="match status" value="1"/>
</dbReference>
<dbReference type="GO" id="GO:0004722">
    <property type="term" value="F:protein serine/threonine phosphatase activity"/>
    <property type="evidence" value="ECO:0007669"/>
    <property type="project" value="InterPro"/>
</dbReference>
<name>A0A1G2THF7_9BACT</name>
<dbReference type="AlphaFoldDB" id="A0A1G2THF7"/>
<sequence>MKLFPAGAPMNCLIAVMDGHGGDETAKYCEEEFVKTFLACYSQNHGLPAKSKMRQTFNRLHCQTQNFDAGTTLSAAWVREKQDEVVVGILGDSPVIVVDGSLKVHVSPEHNVRSNTRELAAVQSRGGNCDGRYVLNEYGAGIQLTRALGDMTFRGILSREPEVYTVKNPQWVIVATDGVFDPGHADTEMLAQEIAVNLRADSTAQDIMRWATGRVLKDNATVLLWNRDAR</sequence>